<name>A0A1I5C1B7_9HYPH</name>
<sequence>MCHARFELGK</sequence>
<keyword evidence="2" id="KW-1185">Reference proteome</keyword>
<dbReference type="EMBL" id="FOVR01000002">
    <property type="protein sequence ID" value="SFN80789.1"/>
    <property type="molecule type" value="Genomic_DNA"/>
</dbReference>
<dbReference type="Proteomes" id="UP000199236">
    <property type="component" value="Unassembled WGS sequence"/>
</dbReference>
<accession>A0A1I5C1B7</accession>
<organism evidence="1 2">
    <name type="scientific">Cohaesibacter marisflavi</name>
    <dbReference type="NCBI Taxonomy" id="655353"/>
    <lineage>
        <taxon>Bacteria</taxon>
        <taxon>Pseudomonadati</taxon>
        <taxon>Pseudomonadota</taxon>
        <taxon>Alphaproteobacteria</taxon>
        <taxon>Hyphomicrobiales</taxon>
        <taxon>Cohaesibacteraceae</taxon>
    </lineage>
</organism>
<protein>
    <submittedName>
        <fullName evidence="1">Uncharacterized protein</fullName>
    </submittedName>
</protein>
<evidence type="ECO:0000313" key="2">
    <source>
        <dbReference type="Proteomes" id="UP000199236"/>
    </source>
</evidence>
<proteinExistence type="predicted"/>
<reference evidence="1 2" key="1">
    <citation type="submission" date="2016-10" db="EMBL/GenBank/DDBJ databases">
        <authorList>
            <person name="de Groot N.N."/>
        </authorList>
    </citation>
    <scope>NUCLEOTIDE SEQUENCE [LARGE SCALE GENOMIC DNA]</scope>
    <source>
        <strain evidence="1 2">CGMCC 1.9157</strain>
    </source>
</reference>
<gene>
    <name evidence="1" type="ORF">SAMN04488056_10280</name>
</gene>
<evidence type="ECO:0000313" key="1">
    <source>
        <dbReference type="EMBL" id="SFN80789.1"/>
    </source>
</evidence>